<organism evidence="3 4">
    <name type="scientific">Gimesia alba</name>
    <dbReference type="NCBI Taxonomy" id="2527973"/>
    <lineage>
        <taxon>Bacteria</taxon>
        <taxon>Pseudomonadati</taxon>
        <taxon>Planctomycetota</taxon>
        <taxon>Planctomycetia</taxon>
        <taxon>Planctomycetales</taxon>
        <taxon>Planctomycetaceae</taxon>
        <taxon>Gimesia</taxon>
    </lineage>
</organism>
<dbReference type="InterPro" id="IPR044399">
    <property type="entry name" value="Mb-like_M"/>
</dbReference>
<keyword evidence="1" id="KW-0349">Heme</keyword>
<keyword evidence="1" id="KW-0813">Transport</keyword>
<dbReference type="GO" id="GO:0019825">
    <property type="term" value="F:oxygen binding"/>
    <property type="evidence" value="ECO:0007669"/>
    <property type="project" value="InterPro"/>
</dbReference>
<protein>
    <recommendedName>
        <fullName evidence="2">Globin domain-containing protein</fullName>
    </recommendedName>
</protein>
<keyword evidence="1" id="KW-0561">Oxygen transport</keyword>
<gene>
    <name evidence="3" type="ORF">Pan241w_07540</name>
</gene>
<dbReference type="InterPro" id="IPR012292">
    <property type="entry name" value="Globin/Proto"/>
</dbReference>
<dbReference type="RefSeq" id="WP_145211071.1">
    <property type="nucleotide sequence ID" value="NZ_CP036269.1"/>
</dbReference>
<dbReference type="OrthoDB" id="980856at2"/>
<keyword evidence="4" id="KW-1185">Reference proteome</keyword>
<dbReference type="EMBL" id="CP036269">
    <property type="protein sequence ID" value="QDT40696.1"/>
    <property type="molecule type" value="Genomic_DNA"/>
</dbReference>
<dbReference type="InterPro" id="IPR000971">
    <property type="entry name" value="Globin"/>
</dbReference>
<accession>A0A517R9Y5</accession>
<dbReference type="AlphaFoldDB" id="A0A517R9Y5"/>
<sequence>MEAMTPKDQFLQSLGRCMENEDFIPAFYDRFLSTSEEIRDKFRHTNFEQQNKMLLRSLRLAAGATAGDPDSLKELRERARTHDRDHLDIEPPLYDVWLEAVIETVQEFDGEWDETVEKTWRTILGYVISYMVKRY</sequence>
<dbReference type="KEGG" id="gaz:Pan241w_07540"/>
<feature type="domain" description="Globin" evidence="2">
    <location>
        <begin position="26"/>
        <end position="131"/>
    </location>
</feature>
<dbReference type="SUPFAM" id="SSF46458">
    <property type="entry name" value="Globin-like"/>
    <property type="match status" value="1"/>
</dbReference>
<keyword evidence="1" id="KW-0408">Iron</keyword>
<dbReference type="Pfam" id="PF00042">
    <property type="entry name" value="Globin"/>
    <property type="match status" value="1"/>
</dbReference>
<evidence type="ECO:0000256" key="1">
    <source>
        <dbReference type="RuleBase" id="RU000356"/>
    </source>
</evidence>
<reference evidence="3 4" key="1">
    <citation type="submission" date="2019-02" db="EMBL/GenBank/DDBJ databases">
        <title>Deep-cultivation of Planctomycetes and their phenomic and genomic characterization uncovers novel biology.</title>
        <authorList>
            <person name="Wiegand S."/>
            <person name="Jogler M."/>
            <person name="Boedeker C."/>
            <person name="Pinto D."/>
            <person name="Vollmers J."/>
            <person name="Rivas-Marin E."/>
            <person name="Kohn T."/>
            <person name="Peeters S.H."/>
            <person name="Heuer A."/>
            <person name="Rast P."/>
            <person name="Oberbeckmann S."/>
            <person name="Bunk B."/>
            <person name="Jeske O."/>
            <person name="Meyerdierks A."/>
            <person name="Storesund J.E."/>
            <person name="Kallscheuer N."/>
            <person name="Luecker S."/>
            <person name="Lage O.M."/>
            <person name="Pohl T."/>
            <person name="Merkel B.J."/>
            <person name="Hornburger P."/>
            <person name="Mueller R.-W."/>
            <person name="Bruemmer F."/>
            <person name="Labrenz M."/>
            <person name="Spormann A.M."/>
            <person name="Op den Camp H."/>
            <person name="Overmann J."/>
            <person name="Amann R."/>
            <person name="Jetten M.S.M."/>
            <person name="Mascher T."/>
            <person name="Medema M.H."/>
            <person name="Devos D.P."/>
            <person name="Kaster A.-K."/>
            <person name="Ovreas L."/>
            <person name="Rohde M."/>
            <person name="Galperin M.Y."/>
            <person name="Jogler C."/>
        </authorList>
    </citation>
    <scope>NUCLEOTIDE SEQUENCE [LARGE SCALE GENOMIC DNA]</scope>
    <source>
        <strain evidence="3 4">Pan241w</strain>
    </source>
</reference>
<dbReference type="GO" id="GO:0020037">
    <property type="term" value="F:heme binding"/>
    <property type="evidence" value="ECO:0007669"/>
    <property type="project" value="InterPro"/>
</dbReference>
<dbReference type="Proteomes" id="UP000317171">
    <property type="component" value="Chromosome"/>
</dbReference>
<keyword evidence="1" id="KW-0479">Metal-binding</keyword>
<proteinExistence type="inferred from homology"/>
<evidence type="ECO:0000313" key="4">
    <source>
        <dbReference type="Proteomes" id="UP000317171"/>
    </source>
</evidence>
<comment type="similarity">
    <text evidence="1">Belongs to the globin family.</text>
</comment>
<dbReference type="GO" id="GO:0005344">
    <property type="term" value="F:oxygen carrier activity"/>
    <property type="evidence" value="ECO:0007669"/>
    <property type="project" value="UniProtKB-KW"/>
</dbReference>
<dbReference type="InterPro" id="IPR009050">
    <property type="entry name" value="Globin-like_sf"/>
</dbReference>
<dbReference type="Gene3D" id="1.10.490.10">
    <property type="entry name" value="Globins"/>
    <property type="match status" value="1"/>
</dbReference>
<evidence type="ECO:0000259" key="2">
    <source>
        <dbReference type="Pfam" id="PF00042"/>
    </source>
</evidence>
<evidence type="ECO:0000313" key="3">
    <source>
        <dbReference type="EMBL" id="QDT40696.1"/>
    </source>
</evidence>
<dbReference type="CDD" id="cd01040">
    <property type="entry name" value="Mb-like"/>
    <property type="match status" value="1"/>
</dbReference>
<name>A0A517R9Y5_9PLAN</name>